<gene>
    <name evidence="3" type="ORF">GO738_09350</name>
</gene>
<dbReference type="AlphaFoldDB" id="A0A6N8IIH3"/>
<keyword evidence="2" id="KW-1277">Toxin-antitoxin system</keyword>
<dbReference type="RefSeq" id="WP_087193199.1">
    <property type="nucleotide sequence ID" value="NZ_WPOC01000013.1"/>
</dbReference>
<name>A0A6N8IIH3_9ACTN</name>
<dbReference type="InterPro" id="IPR011067">
    <property type="entry name" value="Plasmid_toxin/cell-grow_inhib"/>
</dbReference>
<evidence type="ECO:0000256" key="1">
    <source>
        <dbReference type="ARBA" id="ARBA00007521"/>
    </source>
</evidence>
<dbReference type="Pfam" id="PF02452">
    <property type="entry name" value="PemK_toxin"/>
    <property type="match status" value="1"/>
</dbReference>
<keyword evidence="4" id="KW-1185">Reference proteome</keyword>
<comment type="similarity">
    <text evidence="1">Belongs to the PemK/MazF family.</text>
</comment>
<dbReference type="Proteomes" id="UP000468327">
    <property type="component" value="Unassembled WGS sequence"/>
</dbReference>
<sequence length="115" mass="12504">MTASPEPLEVWLCRFRFLDAPEVKKVRPAVILEADEGALVAVAVKVTSHAPRDEPGEFEVADLVRAGLLRRSTVRCSQAIEMPFNDLIRRIGELAPADAAKLADGIREAGIARDA</sequence>
<dbReference type="GO" id="GO:0003677">
    <property type="term" value="F:DNA binding"/>
    <property type="evidence" value="ECO:0007669"/>
    <property type="project" value="InterPro"/>
</dbReference>
<protein>
    <recommendedName>
        <fullName evidence="5">Type II toxin-antitoxin system PemK/MazF family toxin</fullName>
    </recommendedName>
</protein>
<accession>A0A6N8IIH3</accession>
<evidence type="ECO:0000313" key="4">
    <source>
        <dbReference type="Proteomes" id="UP000468327"/>
    </source>
</evidence>
<dbReference type="InterPro" id="IPR003477">
    <property type="entry name" value="PemK-like"/>
</dbReference>
<comment type="caution">
    <text evidence="3">The sequence shown here is derived from an EMBL/GenBank/DDBJ whole genome shotgun (WGS) entry which is preliminary data.</text>
</comment>
<evidence type="ECO:0000313" key="3">
    <source>
        <dbReference type="EMBL" id="MVN15542.1"/>
    </source>
</evidence>
<proteinExistence type="inferred from homology"/>
<reference evidence="3 4" key="1">
    <citation type="submission" date="2019-11" db="EMBL/GenBank/DDBJ databases">
        <title>Whole genome shotgun sequencing (WGS) data from Adlercreutzia equolifaciens ResAG-91, Eggerthella lenta MRI-F36, MRI-F37, MRI-F40, ResAG-49, ResAG-88, ResAG-121, ResAG-145, and Gordonibacter sp. ResAG-5, ResAG-26, ResAG-43, ResAG-50, ResAG-59.</title>
        <authorList>
            <person name="Stoll D.A."/>
            <person name="Danylec N."/>
            <person name="Franz C.M.A.P."/>
            <person name="Huch M."/>
        </authorList>
    </citation>
    <scope>NUCLEOTIDE SEQUENCE [LARGE SCALE GENOMIC DNA]</scope>
    <source>
        <strain evidence="3 4">ResAG-59</strain>
    </source>
</reference>
<organism evidence="3 4">
    <name type="scientific">Gordonibacter urolithinfaciens</name>
    <dbReference type="NCBI Taxonomy" id="1335613"/>
    <lineage>
        <taxon>Bacteria</taxon>
        <taxon>Bacillati</taxon>
        <taxon>Actinomycetota</taxon>
        <taxon>Coriobacteriia</taxon>
        <taxon>Eggerthellales</taxon>
        <taxon>Eggerthellaceae</taxon>
        <taxon>Gordonibacter</taxon>
    </lineage>
</organism>
<evidence type="ECO:0008006" key="5">
    <source>
        <dbReference type="Google" id="ProtNLM"/>
    </source>
</evidence>
<dbReference type="SUPFAM" id="SSF50118">
    <property type="entry name" value="Cell growth inhibitor/plasmid maintenance toxic component"/>
    <property type="match status" value="1"/>
</dbReference>
<dbReference type="EMBL" id="WPOC01000013">
    <property type="protein sequence ID" value="MVN15542.1"/>
    <property type="molecule type" value="Genomic_DNA"/>
</dbReference>
<evidence type="ECO:0000256" key="2">
    <source>
        <dbReference type="ARBA" id="ARBA00022649"/>
    </source>
</evidence>
<dbReference type="Gene3D" id="2.30.30.110">
    <property type="match status" value="1"/>
</dbReference>